<evidence type="ECO:0000259" key="8">
    <source>
        <dbReference type="SMART" id="SM00382"/>
    </source>
</evidence>
<dbReference type="GO" id="GO:0003688">
    <property type="term" value="F:DNA replication origin binding"/>
    <property type="evidence" value="ECO:0007669"/>
    <property type="project" value="TreeGrafter"/>
</dbReference>
<comment type="similarity">
    <text evidence="2">Belongs to the ORC4 family.</text>
</comment>
<reference evidence="9 10" key="1">
    <citation type="submission" date="2017-12" db="EMBL/GenBank/DDBJ databases">
        <title>Sequencing, de novo assembly and annotation of complete genome of a new Thraustochytrid species, strain FCC1311.</title>
        <authorList>
            <person name="Sedici K."/>
            <person name="Godart F."/>
            <person name="Aiese Cigliano R."/>
            <person name="Sanseverino W."/>
            <person name="Barakat M."/>
            <person name="Ortet P."/>
            <person name="Marechal E."/>
            <person name="Cagnac O."/>
            <person name="Amato A."/>
        </authorList>
    </citation>
    <scope>NUCLEOTIDE SEQUENCE [LARGE SCALE GENOMIC DNA]</scope>
</reference>
<dbReference type="CDD" id="cd00009">
    <property type="entry name" value="AAA"/>
    <property type="match status" value="1"/>
</dbReference>
<evidence type="ECO:0000256" key="7">
    <source>
        <dbReference type="SAM" id="MobiDB-lite"/>
    </source>
</evidence>
<keyword evidence="5" id="KW-0238">DNA-binding</keyword>
<dbReference type="InterPro" id="IPR027417">
    <property type="entry name" value="P-loop_NTPase"/>
</dbReference>
<feature type="compositionally biased region" description="Polar residues" evidence="7">
    <location>
        <begin position="184"/>
        <end position="197"/>
    </location>
</feature>
<feature type="compositionally biased region" description="Low complexity" evidence="7">
    <location>
        <begin position="107"/>
        <end position="122"/>
    </location>
</feature>
<dbReference type="EMBL" id="BEYU01000209">
    <property type="protein sequence ID" value="GBG34691.1"/>
    <property type="molecule type" value="Genomic_DNA"/>
</dbReference>
<dbReference type="OrthoDB" id="207141at2759"/>
<evidence type="ECO:0000313" key="9">
    <source>
        <dbReference type="EMBL" id="GBG34691.1"/>
    </source>
</evidence>
<feature type="compositionally biased region" description="Low complexity" evidence="7">
    <location>
        <begin position="24"/>
        <end position="42"/>
    </location>
</feature>
<feature type="compositionally biased region" description="Acidic residues" evidence="7">
    <location>
        <begin position="342"/>
        <end position="353"/>
    </location>
</feature>
<feature type="compositionally biased region" description="Low complexity" evidence="7">
    <location>
        <begin position="521"/>
        <end position="537"/>
    </location>
</feature>
<feature type="compositionally biased region" description="Basic and acidic residues" evidence="7">
    <location>
        <begin position="354"/>
        <end position="368"/>
    </location>
</feature>
<dbReference type="Gene3D" id="3.40.50.300">
    <property type="entry name" value="P-loop containing nucleotide triphosphate hydrolases"/>
    <property type="match status" value="1"/>
</dbReference>
<dbReference type="Pfam" id="PF13191">
    <property type="entry name" value="AAA_16"/>
    <property type="match status" value="1"/>
</dbReference>
<feature type="domain" description="AAA+ ATPase" evidence="8">
    <location>
        <begin position="616"/>
        <end position="776"/>
    </location>
</feature>
<dbReference type="PANTHER" id="PTHR12087:SF0">
    <property type="entry name" value="ORIGIN RECOGNITION COMPLEX SUBUNIT 4"/>
    <property type="match status" value="1"/>
</dbReference>
<feature type="compositionally biased region" description="Basic and acidic residues" evidence="7">
    <location>
        <begin position="260"/>
        <end position="274"/>
    </location>
</feature>
<evidence type="ECO:0000256" key="6">
    <source>
        <dbReference type="ARBA" id="ARBA00023242"/>
    </source>
</evidence>
<proteinExistence type="inferred from homology"/>
<dbReference type="GO" id="GO:0006270">
    <property type="term" value="P:DNA replication initiation"/>
    <property type="evidence" value="ECO:0007669"/>
    <property type="project" value="TreeGrafter"/>
</dbReference>
<feature type="compositionally biased region" description="Basic and acidic residues" evidence="7">
    <location>
        <begin position="164"/>
        <end position="173"/>
    </location>
</feature>
<feature type="compositionally biased region" description="Polar residues" evidence="7">
    <location>
        <begin position="141"/>
        <end position="151"/>
    </location>
</feature>
<dbReference type="InterPro" id="IPR041664">
    <property type="entry name" value="AAA_16"/>
</dbReference>
<evidence type="ECO:0000313" key="10">
    <source>
        <dbReference type="Proteomes" id="UP000241890"/>
    </source>
</evidence>
<feature type="compositionally biased region" description="Basic and acidic residues" evidence="7">
    <location>
        <begin position="463"/>
        <end position="488"/>
    </location>
</feature>
<feature type="compositionally biased region" description="Polar residues" evidence="7">
    <location>
        <begin position="375"/>
        <end position="386"/>
    </location>
</feature>
<accession>A0A2R5H1K7</accession>
<dbReference type="SMART" id="SM00382">
    <property type="entry name" value="AAA"/>
    <property type="match status" value="1"/>
</dbReference>
<dbReference type="Pfam" id="PF14629">
    <property type="entry name" value="ORC4_C"/>
    <property type="match status" value="1"/>
</dbReference>
<feature type="compositionally biased region" description="Polar residues" evidence="7">
    <location>
        <begin position="547"/>
        <end position="567"/>
    </location>
</feature>
<dbReference type="InterPro" id="IPR003593">
    <property type="entry name" value="AAA+_ATPase"/>
</dbReference>
<feature type="region of interest" description="Disordered" evidence="7">
    <location>
        <begin position="1"/>
        <end position="78"/>
    </location>
</feature>
<comment type="subcellular location">
    <subcellularLocation>
        <location evidence="1">Nucleus</location>
    </subcellularLocation>
</comment>
<evidence type="ECO:0000256" key="5">
    <source>
        <dbReference type="ARBA" id="ARBA00023125"/>
    </source>
</evidence>
<organism evidence="9 10">
    <name type="scientific">Hondaea fermentalgiana</name>
    <dbReference type="NCBI Taxonomy" id="2315210"/>
    <lineage>
        <taxon>Eukaryota</taxon>
        <taxon>Sar</taxon>
        <taxon>Stramenopiles</taxon>
        <taxon>Bigyra</taxon>
        <taxon>Labyrinthulomycetes</taxon>
        <taxon>Thraustochytrida</taxon>
        <taxon>Thraustochytriidae</taxon>
        <taxon>Hondaea</taxon>
    </lineage>
</organism>
<keyword evidence="10" id="KW-1185">Reference proteome</keyword>
<gene>
    <name evidence="9" type="ORF">FCC1311_109132</name>
</gene>
<sequence>MRNAEKEKGKRKPRIDAKSSYKETSTPSKKAPDSPASYASSDNESARDLKRRIALISKDNTSRPKHTPLAIDEDAFAKDQDLDTVQREFLINLGERNTCDFPESVNGASKSSFKSASSRRGPSPIPLDEDELRGVGAESNHAGSCRQSPRHTASADIADDNEKDVDKDTYERNDDFDDGDGDLQPQTQESYASTPSSHARDAHASAPHANAVKVNANDCSKSSIEEEEAEDADVHEQEQIVAPQPSSGIKRKHSASVSDEAEKDRDHKLSRQDDNAAPQDVKLQATNDPEQVAKRSKEDTPEDKVAAARLAEQPEGLHVPDKLATNSDHGVNNLKGSADFETASEEDQVDTMEVDEKGSSREVFRGEDVLADAMSSEQVESAQSHAEANEGEQNSHDASKDLETAVQQETQLDEDEDEDEAEDRGKTDINTEITESVTCNEKCGPGENPMVDVSDDNVVQSRVDAEHEDKTPSTSSEKKSPATIRDDGSQAVADTNIADLTPVKSSLTPVAPQHHPPPPQQQQRQQQQQQQQQQQRQEPPRAPLRELQTTGRMQIQTEKTKKPSTANPNEEAFWARMALVKERVQVDYTDGLQGIGLETEQRELRALVQAAVENGESSSAIIVGEQGAGKSFLVNKVLHDVASEGHRFLRVSLDGDLQVDDVSALKEITRQLCLGGSRATWKRGTFSQHLRFLLSVLFEGAHSGQHGVPLIFVLDHFEAFAQRRKQTLLYNLLDLTQSRDARIVVIGCTHRIDVVEQMEKRIKSRFDNRQIFIAPPSADTVQNILLERLLLPGPAHAAWNSKVHDLLGVHDKEVPRGVQELRRLSQLGFGIGWFLRFVDVALSRLRMRHRRGARHLEGLVVSDLRDAASSLQTDVRERVVFSLSTVEILLLASVIQMEKVQERRAFNFELTFAQASKYYRVESNRERPLSRAVARKAFEHLVELGILRPAQEVGAGQGRSAGPAHRLHRLMIDPELFLDSLRQNKIKCQSQLQQWALSRCTT</sequence>
<dbReference type="InterPro" id="IPR032705">
    <property type="entry name" value="ORC4_C"/>
</dbReference>
<feature type="region of interest" description="Disordered" evidence="7">
    <location>
        <begin position="93"/>
        <end position="493"/>
    </location>
</feature>
<dbReference type="PANTHER" id="PTHR12087">
    <property type="entry name" value="ORIGIN RECOGNITION COMPLEX SUBUNIT 4"/>
    <property type="match status" value="1"/>
</dbReference>
<feature type="region of interest" description="Disordered" evidence="7">
    <location>
        <begin position="506"/>
        <end position="567"/>
    </location>
</feature>
<dbReference type="SUPFAM" id="SSF52540">
    <property type="entry name" value="P-loop containing nucleoside triphosphate hydrolases"/>
    <property type="match status" value="1"/>
</dbReference>
<comment type="caution">
    <text evidence="9">The sequence shown here is derived from an EMBL/GenBank/DDBJ whole genome shotgun (WGS) entry which is preliminary data.</text>
</comment>
<keyword evidence="6" id="KW-0539">Nucleus</keyword>
<dbReference type="Proteomes" id="UP000241890">
    <property type="component" value="Unassembled WGS sequence"/>
</dbReference>
<dbReference type="AlphaFoldDB" id="A0A2R5H1K7"/>
<evidence type="ECO:0000256" key="4">
    <source>
        <dbReference type="ARBA" id="ARBA00022705"/>
    </source>
</evidence>
<feature type="compositionally biased region" description="Acidic residues" evidence="7">
    <location>
        <begin position="411"/>
        <end position="422"/>
    </location>
</feature>
<protein>
    <recommendedName>
        <fullName evidence="3">Origin recognition complex subunit 4</fullName>
    </recommendedName>
</protein>
<feature type="compositionally biased region" description="Basic and acidic residues" evidence="7">
    <location>
        <begin position="291"/>
        <end position="306"/>
    </location>
</feature>
<keyword evidence="4" id="KW-0235">DNA replication</keyword>
<dbReference type="InParanoid" id="A0A2R5H1K7"/>
<feature type="compositionally biased region" description="Basic and acidic residues" evidence="7">
    <location>
        <begin position="1"/>
        <end position="21"/>
    </location>
</feature>
<dbReference type="GO" id="GO:0005664">
    <property type="term" value="C:nuclear origin of replication recognition complex"/>
    <property type="evidence" value="ECO:0007669"/>
    <property type="project" value="TreeGrafter"/>
</dbReference>
<feature type="compositionally biased region" description="Basic and acidic residues" evidence="7">
    <location>
        <begin position="393"/>
        <end position="403"/>
    </location>
</feature>
<name>A0A2R5H1K7_9STRA</name>
<evidence type="ECO:0000256" key="2">
    <source>
        <dbReference type="ARBA" id="ARBA00005334"/>
    </source>
</evidence>
<feature type="compositionally biased region" description="Polar residues" evidence="7">
    <location>
        <begin position="430"/>
        <end position="439"/>
    </location>
</feature>
<dbReference type="InterPro" id="IPR016527">
    <property type="entry name" value="ORC4"/>
</dbReference>
<evidence type="ECO:0000256" key="3">
    <source>
        <dbReference type="ARBA" id="ARBA00019083"/>
    </source>
</evidence>
<evidence type="ECO:0000256" key="1">
    <source>
        <dbReference type="ARBA" id="ARBA00004123"/>
    </source>
</evidence>